<protein>
    <submittedName>
        <fullName evidence="2">Tetratricopeptide repeat protein</fullName>
    </submittedName>
</protein>
<feature type="compositionally biased region" description="Basic and acidic residues" evidence="1">
    <location>
        <begin position="34"/>
        <end position="50"/>
    </location>
</feature>
<dbReference type="SUPFAM" id="SSF48452">
    <property type="entry name" value="TPR-like"/>
    <property type="match status" value="1"/>
</dbReference>
<evidence type="ECO:0000256" key="1">
    <source>
        <dbReference type="SAM" id="MobiDB-lite"/>
    </source>
</evidence>
<evidence type="ECO:0000313" key="3">
    <source>
        <dbReference type="Proteomes" id="UP000232122"/>
    </source>
</evidence>
<organism evidence="2 3">
    <name type="scientific">Leptospira ellisii</name>
    <dbReference type="NCBI Taxonomy" id="2023197"/>
    <lineage>
        <taxon>Bacteria</taxon>
        <taxon>Pseudomonadati</taxon>
        <taxon>Spirochaetota</taxon>
        <taxon>Spirochaetia</taxon>
        <taxon>Leptospirales</taxon>
        <taxon>Leptospiraceae</taxon>
        <taxon>Leptospira</taxon>
    </lineage>
</organism>
<feature type="compositionally biased region" description="Basic and acidic residues" evidence="1">
    <location>
        <begin position="59"/>
        <end position="69"/>
    </location>
</feature>
<dbReference type="InterPro" id="IPR019734">
    <property type="entry name" value="TPR_rpt"/>
</dbReference>
<feature type="compositionally biased region" description="Low complexity" evidence="1">
    <location>
        <begin position="70"/>
        <end position="84"/>
    </location>
</feature>
<sequence>MPLPFPEESAEVETSPARNEGSGSGDAGAAEVGSEEKKTASVQDVGKKEGASGASADSLENKTEQHGKEAAAAASETGATSAFADGEVSRTRLPNSSKTNLKKKKEKKKEDPSESGYKKGVLRLRENQRGNAKSEFGQAGGQGKSSNAARLEDARLTAESSNDANAITEQIDSEDEKWRAVFEVARSLRGNGKIQEAEAQYIRLITEAPENFQVIALVSLGEMLSSTERKDSARRYLLQAIKLLQRKPELDSKRERLERAVTLIARIYAEQGKYEEAENWAKAYLNRMNPDASEDSPFVKELRRIIQRRNY</sequence>
<comment type="caution">
    <text evidence="2">The sequence shown here is derived from an EMBL/GenBank/DDBJ whole genome shotgun (WGS) entry which is preliminary data.</text>
</comment>
<feature type="region of interest" description="Disordered" evidence="1">
    <location>
        <begin position="1"/>
        <end position="149"/>
    </location>
</feature>
<proteinExistence type="predicted"/>
<dbReference type="RefSeq" id="WP_243399334.1">
    <property type="nucleotide sequence ID" value="NZ_NPEF02000006.1"/>
</dbReference>
<dbReference type="Gene3D" id="1.25.40.10">
    <property type="entry name" value="Tetratricopeptide repeat domain"/>
    <property type="match status" value="1"/>
</dbReference>
<dbReference type="InterPro" id="IPR011990">
    <property type="entry name" value="TPR-like_helical_dom_sf"/>
</dbReference>
<reference evidence="2 3" key="1">
    <citation type="journal article" date="2018" name="Microb. Genom.">
        <title>Deciphering the unexplored Leptospira diversity from soils uncovers genomic evolution to virulence.</title>
        <authorList>
            <person name="Thibeaux R."/>
            <person name="Iraola G."/>
            <person name="Ferres I."/>
            <person name="Bierque E."/>
            <person name="Girault D."/>
            <person name="Soupe-Gilbert M.E."/>
            <person name="Picardeau M."/>
            <person name="Goarant C."/>
        </authorList>
    </citation>
    <scope>NUCLEOTIDE SEQUENCE [LARGE SCALE GENOMIC DNA]</scope>
    <source>
        <strain evidence="2 3">ATI7-C-A5</strain>
    </source>
</reference>
<dbReference type="EMBL" id="NPEF02000006">
    <property type="protein sequence ID" value="MDV6235365.1"/>
    <property type="molecule type" value="Genomic_DNA"/>
</dbReference>
<name>A0AAE4QMK8_9LEPT</name>
<keyword evidence="3" id="KW-1185">Reference proteome</keyword>
<gene>
    <name evidence="2" type="ORF">CH379_006965</name>
</gene>
<evidence type="ECO:0000313" key="2">
    <source>
        <dbReference type="EMBL" id="MDV6235365.1"/>
    </source>
</evidence>
<accession>A0AAE4QMK8</accession>
<dbReference type="Proteomes" id="UP000232122">
    <property type="component" value="Unassembled WGS sequence"/>
</dbReference>
<dbReference type="Pfam" id="PF13181">
    <property type="entry name" value="TPR_8"/>
    <property type="match status" value="1"/>
</dbReference>
<dbReference type="AlphaFoldDB" id="A0AAE4QMK8"/>